<dbReference type="SUPFAM" id="SSF158682">
    <property type="entry name" value="TerB-like"/>
    <property type="match status" value="1"/>
</dbReference>
<reference evidence="2 3" key="1">
    <citation type="submission" date="2017-08" db="EMBL/GenBank/DDBJ databases">
        <title>Infants hospitalized years apart are colonized by the same room-sourced microbial strains.</title>
        <authorList>
            <person name="Brooks B."/>
            <person name="Olm M.R."/>
            <person name="Firek B.A."/>
            <person name="Baker R."/>
            <person name="Thomas B.C."/>
            <person name="Morowitz M.J."/>
            <person name="Banfield J.F."/>
        </authorList>
    </citation>
    <scope>NUCLEOTIDE SEQUENCE [LARGE SCALE GENOMIC DNA]</scope>
    <source>
        <strain evidence="2">S2_003_000_R2_14</strain>
    </source>
</reference>
<organism evidence="2 3">
    <name type="scientific">Archangium gephyra</name>
    <dbReference type="NCBI Taxonomy" id="48"/>
    <lineage>
        <taxon>Bacteria</taxon>
        <taxon>Pseudomonadati</taxon>
        <taxon>Myxococcota</taxon>
        <taxon>Myxococcia</taxon>
        <taxon>Myxococcales</taxon>
        <taxon>Cystobacterineae</taxon>
        <taxon>Archangiaceae</taxon>
        <taxon>Archangium</taxon>
    </lineage>
</organism>
<dbReference type="Proteomes" id="UP000249061">
    <property type="component" value="Unassembled WGS sequence"/>
</dbReference>
<evidence type="ECO:0000259" key="1">
    <source>
        <dbReference type="Pfam" id="PF05099"/>
    </source>
</evidence>
<sequence>MTLSDDDRFNLEVLKLLLNVAWADGEVAPPEVNMVLGLGRSWSVPEPELQKLIEHSRTSRPSDPDFVLLRTRADDAMEAARALVLADGKVAPEESALLKKVQAALVA</sequence>
<gene>
    <name evidence="2" type="ORF">DI536_27435</name>
</gene>
<evidence type="ECO:0000313" key="3">
    <source>
        <dbReference type="Proteomes" id="UP000249061"/>
    </source>
</evidence>
<accession>A0A2W5SWL1</accession>
<feature type="domain" description="Co-chaperone DjlA N-terminal" evidence="1">
    <location>
        <begin position="11"/>
        <end position="105"/>
    </location>
</feature>
<protein>
    <submittedName>
        <fullName evidence="2">TerB family tellurite resistance protein</fullName>
    </submittedName>
</protein>
<dbReference type="EMBL" id="QFQP01000031">
    <property type="protein sequence ID" value="PZR07390.1"/>
    <property type="molecule type" value="Genomic_DNA"/>
</dbReference>
<dbReference type="Pfam" id="PF05099">
    <property type="entry name" value="TerB"/>
    <property type="match status" value="1"/>
</dbReference>
<dbReference type="InterPro" id="IPR007791">
    <property type="entry name" value="DjlA_N"/>
</dbReference>
<dbReference type="Gene3D" id="1.10.3680.10">
    <property type="entry name" value="TerB-like"/>
    <property type="match status" value="1"/>
</dbReference>
<comment type="caution">
    <text evidence="2">The sequence shown here is derived from an EMBL/GenBank/DDBJ whole genome shotgun (WGS) entry which is preliminary data.</text>
</comment>
<dbReference type="InterPro" id="IPR029024">
    <property type="entry name" value="TerB-like"/>
</dbReference>
<evidence type="ECO:0000313" key="2">
    <source>
        <dbReference type="EMBL" id="PZR07390.1"/>
    </source>
</evidence>
<name>A0A2W5SWL1_9BACT</name>
<proteinExistence type="predicted"/>
<dbReference type="AlphaFoldDB" id="A0A2W5SWL1"/>